<dbReference type="GO" id="GO:0003729">
    <property type="term" value="F:mRNA binding"/>
    <property type="evidence" value="ECO:0007669"/>
    <property type="project" value="TreeGrafter"/>
</dbReference>
<gene>
    <name evidence="6" type="ORF">LVIROSA_LOCUS27402</name>
</gene>
<dbReference type="CDD" id="cd00780">
    <property type="entry name" value="NTF2"/>
    <property type="match status" value="1"/>
</dbReference>
<dbReference type="PANTHER" id="PTHR10693:SF58">
    <property type="entry name" value="OS02G0131700 PROTEIN"/>
    <property type="match status" value="1"/>
</dbReference>
<dbReference type="Gene3D" id="3.30.70.330">
    <property type="match status" value="1"/>
</dbReference>
<protein>
    <recommendedName>
        <fullName evidence="8">G3BP-like protein</fullName>
    </recommendedName>
</protein>
<organism evidence="6 7">
    <name type="scientific">Lactuca virosa</name>
    <dbReference type="NCBI Taxonomy" id="75947"/>
    <lineage>
        <taxon>Eukaryota</taxon>
        <taxon>Viridiplantae</taxon>
        <taxon>Streptophyta</taxon>
        <taxon>Embryophyta</taxon>
        <taxon>Tracheophyta</taxon>
        <taxon>Spermatophyta</taxon>
        <taxon>Magnoliopsida</taxon>
        <taxon>eudicotyledons</taxon>
        <taxon>Gunneridae</taxon>
        <taxon>Pentapetalae</taxon>
        <taxon>asterids</taxon>
        <taxon>campanulids</taxon>
        <taxon>Asterales</taxon>
        <taxon>Asteraceae</taxon>
        <taxon>Cichorioideae</taxon>
        <taxon>Cichorieae</taxon>
        <taxon>Lactucinae</taxon>
        <taxon>Lactuca</taxon>
    </lineage>
</organism>
<dbReference type="PANTHER" id="PTHR10693">
    <property type="entry name" value="RAS GTPASE-ACTIVATING PROTEIN-BINDING PROTEIN"/>
    <property type="match status" value="1"/>
</dbReference>
<dbReference type="InterPro" id="IPR032710">
    <property type="entry name" value="NTF2-like_dom_sf"/>
</dbReference>
<evidence type="ECO:0000256" key="3">
    <source>
        <dbReference type="SAM" id="MobiDB-lite"/>
    </source>
</evidence>
<sequence>MCDGEKKPKTRTHTLYSKNPFASLPCLNEDLSGIQPHCRSRVLLGFLFRWQRRFTFLSPLLRLGISSSDITTRVTGTSMLEIHSIVMSLNYTGVEIKTLHSLESWDKGVLVLASGSVHQKDFNSRTFVQTFFLAPQEKGFFVLNDIFHYIDDHQPIHHHHPVAYLSQNNLLSKLNASTALQEQASSYMGVGDIQGRDFVTPTTTVVENGSVNNYSFQKQQLQAPEVENSLEDNYPVKSNGSVNALQDRLTSVEEPVGEPQKHTYASILQVAKGQSAPPSAPREQPVTKSPTPFELNHVEPTSQRSGVEGVEDSSGVEDEVVELKSVYVKNVPINAIASDIEEEFKKFGKIRQDGVAIRTRKDIDVCYAFVEFEDMSGVHNAIKASTVEISGQQVFIEGRRANRSNNAYRGGRGRGRGRTGYQMDGRGHFGGRNYARMNGQDPRSNGYYRHTYSRNGHSPSD</sequence>
<dbReference type="PROSITE" id="PS50177">
    <property type="entry name" value="NTF2_DOMAIN"/>
    <property type="match status" value="1"/>
</dbReference>
<feature type="domain" description="NTF2" evidence="5">
    <location>
        <begin position="42"/>
        <end position="149"/>
    </location>
</feature>
<dbReference type="GO" id="GO:0005829">
    <property type="term" value="C:cytosol"/>
    <property type="evidence" value="ECO:0007669"/>
    <property type="project" value="TreeGrafter"/>
</dbReference>
<dbReference type="Gene3D" id="3.10.450.50">
    <property type="match status" value="1"/>
</dbReference>
<feature type="region of interest" description="Disordered" evidence="3">
    <location>
        <begin position="401"/>
        <end position="461"/>
    </location>
</feature>
<dbReference type="InterPro" id="IPR039539">
    <property type="entry name" value="Ras_GTPase_bind_prot"/>
</dbReference>
<evidence type="ECO:0008006" key="8">
    <source>
        <dbReference type="Google" id="ProtNLM"/>
    </source>
</evidence>
<dbReference type="CDD" id="cd00590">
    <property type="entry name" value="RRM_SF"/>
    <property type="match status" value="1"/>
</dbReference>
<accession>A0AAU9NU25</accession>
<dbReference type="InterPro" id="IPR000504">
    <property type="entry name" value="RRM_dom"/>
</dbReference>
<evidence type="ECO:0000259" key="4">
    <source>
        <dbReference type="PROSITE" id="PS50102"/>
    </source>
</evidence>
<dbReference type="InterPro" id="IPR018222">
    <property type="entry name" value="Nuclear_transport_factor_2_euk"/>
</dbReference>
<evidence type="ECO:0000256" key="1">
    <source>
        <dbReference type="ARBA" id="ARBA00022884"/>
    </source>
</evidence>
<dbReference type="SMART" id="SM00360">
    <property type="entry name" value="RRM"/>
    <property type="match status" value="1"/>
</dbReference>
<dbReference type="Proteomes" id="UP001157418">
    <property type="component" value="Unassembled WGS sequence"/>
</dbReference>
<dbReference type="AlphaFoldDB" id="A0AAU9NU25"/>
<name>A0AAU9NU25_9ASTR</name>
<keyword evidence="1 2" id="KW-0694">RNA-binding</keyword>
<dbReference type="Pfam" id="PF00076">
    <property type="entry name" value="RRM_1"/>
    <property type="match status" value="1"/>
</dbReference>
<feature type="domain" description="RRM" evidence="4">
    <location>
        <begin position="324"/>
        <end position="400"/>
    </location>
</feature>
<dbReference type="EMBL" id="CAKMRJ010005412">
    <property type="protein sequence ID" value="CAH1441336.1"/>
    <property type="molecule type" value="Genomic_DNA"/>
</dbReference>
<evidence type="ECO:0000313" key="7">
    <source>
        <dbReference type="Proteomes" id="UP001157418"/>
    </source>
</evidence>
<dbReference type="SUPFAM" id="SSF54928">
    <property type="entry name" value="RNA-binding domain, RBD"/>
    <property type="match status" value="1"/>
</dbReference>
<dbReference type="InterPro" id="IPR035979">
    <property type="entry name" value="RBD_domain_sf"/>
</dbReference>
<proteinExistence type="predicted"/>
<comment type="caution">
    <text evidence="6">The sequence shown here is derived from an EMBL/GenBank/DDBJ whole genome shotgun (WGS) entry which is preliminary data.</text>
</comment>
<dbReference type="InterPro" id="IPR012677">
    <property type="entry name" value="Nucleotide-bd_a/b_plait_sf"/>
</dbReference>
<dbReference type="InterPro" id="IPR002075">
    <property type="entry name" value="NTF2_dom"/>
</dbReference>
<reference evidence="6 7" key="1">
    <citation type="submission" date="2022-01" db="EMBL/GenBank/DDBJ databases">
        <authorList>
            <person name="Xiong W."/>
            <person name="Schranz E."/>
        </authorList>
    </citation>
    <scope>NUCLEOTIDE SEQUENCE [LARGE SCALE GENOMIC DNA]</scope>
</reference>
<dbReference type="SUPFAM" id="SSF54427">
    <property type="entry name" value="NTF2-like"/>
    <property type="match status" value="1"/>
</dbReference>
<keyword evidence="7" id="KW-1185">Reference proteome</keyword>
<feature type="region of interest" description="Disordered" evidence="3">
    <location>
        <begin position="272"/>
        <end position="314"/>
    </location>
</feature>
<evidence type="ECO:0000313" key="6">
    <source>
        <dbReference type="EMBL" id="CAH1441336.1"/>
    </source>
</evidence>
<dbReference type="PROSITE" id="PS50102">
    <property type="entry name" value="RRM"/>
    <property type="match status" value="1"/>
</dbReference>
<evidence type="ECO:0000259" key="5">
    <source>
        <dbReference type="PROSITE" id="PS50177"/>
    </source>
</evidence>
<dbReference type="GO" id="GO:1990904">
    <property type="term" value="C:ribonucleoprotein complex"/>
    <property type="evidence" value="ECO:0007669"/>
    <property type="project" value="TreeGrafter"/>
</dbReference>
<dbReference type="Pfam" id="PF02136">
    <property type="entry name" value="NTF2"/>
    <property type="match status" value="1"/>
</dbReference>
<evidence type="ECO:0000256" key="2">
    <source>
        <dbReference type="PROSITE-ProRule" id="PRU00176"/>
    </source>
</evidence>